<dbReference type="PROSITE" id="PS00211">
    <property type="entry name" value="ABC_TRANSPORTER_1"/>
    <property type="match status" value="1"/>
</dbReference>
<evidence type="ECO:0000256" key="1">
    <source>
        <dbReference type="ARBA" id="ARBA00005417"/>
    </source>
</evidence>
<sequence>MTRDRGLPPPGPSDGAGAARPESMPPESMPPGSLRPESMPPGSLRPESMPPGSLRFDSARGERPLVQAERLSKLYPVQRGPFAKPAFVQAVDGVSFHIDRGETLGLVGESGSGKSTLGRLAIRLIEPTVGRVLFDGVDLTTLSARALRATRRRMQIVFQDPYGSLNPRMTLREIVGEGIVIHRLARSRDEETAMVEGVLQRVGLRPDMMERFPHELSGGQRQRVAIARALAVRPDFIVCDEPVSALDLSVQAQIVNLLEELQDELSLSLLFISHDLRVVEHVSHRVAVMYLGRIVEIGPAQRVTERRHHPYTRALFEATPSIERGGKARRLLPGAPGSAINPPEGCVFHPRCRKAEEGKCDVEIPPLEELAPGSGHRVACWYPEVE</sequence>
<dbReference type="eggNOG" id="COG4608">
    <property type="taxonomic scope" value="Bacteria"/>
</dbReference>
<dbReference type="Gene3D" id="3.40.50.300">
    <property type="entry name" value="P-loop containing nucleotide triphosphate hydrolases"/>
    <property type="match status" value="1"/>
</dbReference>
<reference evidence="7 8" key="1">
    <citation type="journal article" date="2013" name="Sci. Rep.">
        <title>Extraordinary expansion of a Sorangium cellulosum genome from an alkaline milieu.</title>
        <authorList>
            <person name="Han K."/>
            <person name="Li Z.F."/>
            <person name="Peng R."/>
            <person name="Zhu L.P."/>
            <person name="Zhou T."/>
            <person name="Wang L.G."/>
            <person name="Li S.G."/>
            <person name="Zhang X.B."/>
            <person name="Hu W."/>
            <person name="Wu Z.H."/>
            <person name="Qin N."/>
            <person name="Li Y.Z."/>
        </authorList>
    </citation>
    <scope>NUCLEOTIDE SEQUENCE [LARGE SCALE GENOMIC DNA]</scope>
    <source>
        <strain evidence="7 8">So0157-2</strain>
    </source>
</reference>
<dbReference type="SUPFAM" id="SSF52540">
    <property type="entry name" value="P-loop containing nucleoside triphosphate hydrolases"/>
    <property type="match status" value="1"/>
</dbReference>
<evidence type="ECO:0000313" key="7">
    <source>
        <dbReference type="EMBL" id="AGP32976.1"/>
    </source>
</evidence>
<dbReference type="InterPro" id="IPR050319">
    <property type="entry name" value="ABC_transp_ATP-bind"/>
</dbReference>
<feature type="compositionally biased region" description="Low complexity" evidence="5">
    <location>
        <begin position="13"/>
        <end position="22"/>
    </location>
</feature>
<dbReference type="Pfam" id="PF08352">
    <property type="entry name" value="oligo_HPY"/>
    <property type="match status" value="1"/>
</dbReference>
<dbReference type="GO" id="GO:0005524">
    <property type="term" value="F:ATP binding"/>
    <property type="evidence" value="ECO:0007669"/>
    <property type="project" value="UniProtKB-KW"/>
</dbReference>
<comment type="similarity">
    <text evidence="1">Belongs to the ABC transporter superfamily.</text>
</comment>
<dbReference type="Proteomes" id="UP000014803">
    <property type="component" value="Chromosome"/>
</dbReference>
<dbReference type="SMART" id="SM00382">
    <property type="entry name" value="AAA"/>
    <property type="match status" value="1"/>
</dbReference>
<accession>S4XKK4</accession>
<dbReference type="RefSeq" id="WP_020741773.1">
    <property type="nucleotide sequence ID" value="NC_021658.1"/>
</dbReference>
<keyword evidence="2" id="KW-0813">Transport</keyword>
<dbReference type="PANTHER" id="PTHR43776:SF7">
    <property type="entry name" value="D,D-DIPEPTIDE TRANSPORT ATP-BINDING PROTEIN DDPF-RELATED"/>
    <property type="match status" value="1"/>
</dbReference>
<dbReference type="GO" id="GO:0016887">
    <property type="term" value="F:ATP hydrolysis activity"/>
    <property type="evidence" value="ECO:0007669"/>
    <property type="project" value="InterPro"/>
</dbReference>
<dbReference type="STRING" id="1254432.SCE1572_49715"/>
<dbReference type="PATRIC" id="fig|1254432.3.peg.11216"/>
<dbReference type="InterPro" id="IPR003439">
    <property type="entry name" value="ABC_transporter-like_ATP-bd"/>
</dbReference>
<evidence type="ECO:0000313" key="8">
    <source>
        <dbReference type="Proteomes" id="UP000014803"/>
    </source>
</evidence>
<evidence type="ECO:0000256" key="3">
    <source>
        <dbReference type="ARBA" id="ARBA00022741"/>
    </source>
</evidence>
<feature type="domain" description="ABC transporter" evidence="6">
    <location>
        <begin position="66"/>
        <end position="316"/>
    </location>
</feature>
<dbReference type="InterPro" id="IPR017871">
    <property type="entry name" value="ABC_transporter-like_CS"/>
</dbReference>
<dbReference type="Pfam" id="PF00005">
    <property type="entry name" value="ABC_tran"/>
    <property type="match status" value="1"/>
</dbReference>
<dbReference type="GO" id="GO:0055085">
    <property type="term" value="P:transmembrane transport"/>
    <property type="evidence" value="ECO:0007669"/>
    <property type="project" value="UniProtKB-ARBA"/>
</dbReference>
<organism evidence="7 8">
    <name type="scientific">Sorangium cellulosum So0157-2</name>
    <dbReference type="NCBI Taxonomy" id="1254432"/>
    <lineage>
        <taxon>Bacteria</taxon>
        <taxon>Pseudomonadati</taxon>
        <taxon>Myxococcota</taxon>
        <taxon>Polyangia</taxon>
        <taxon>Polyangiales</taxon>
        <taxon>Polyangiaceae</taxon>
        <taxon>Sorangium</taxon>
    </lineage>
</organism>
<keyword evidence="3" id="KW-0547">Nucleotide-binding</keyword>
<evidence type="ECO:0000259" key="6">
    <source>
        <dbReference type="PROSITE" id="PS50893"/>
    </source>
</evidence>
<dbReference type="PROSITE" id="PS50893">
    <property type="entry name" value="ABC_TRANSPORTER_2"/>
    <property type="match status" value="1"/>
</dbReference>
<evidence type="ECO:0000256" key="2">
    <source>
        <dbReference type="ARBA" id="ARBA00022448"/>
    </source>
</evidence>
<dbReference type="FunFam" id="3.40.50.300:FF:000016">
    <property type="entry name" value="Oligopeptide ABC transporter ATP-binding component"/>
    <property type="match status" value="1"/>
</dbReference>
<feature type="region of interest" description="Disordered" evidence="5">
    <location>
        <begin position="1"/>
        <end position="58"/>
    </location>
</feature>
<gene>
    <name evidence="7" type="ORF">SCE1572_49715</name>
</gene>
<dbReference type="InterPro" id="IPR003593">
    <property type="entry name" value="AAA+_ATPase"/>
</dbReference>
<evidence type="ECO:0000256" key="5">
    <source>
        <dbReference type="SAM" id="MobiDB-lite"/>
    </source>
</evidence>
<dbReference type="AlphaFoldDB" id="S4XKK4"/>
<dbReference type="InterPro" id="IPR027417">
    <property type="entry name" value="P-loop_NTPase"/>
</dbReference>
<dbReference type="GO" id="GO:0015833">
    <property type="term" value="P:peptide transport"/>
    <property type="evidence" value="ECO:0007669"/>
    <property type="project" value="InterPro"/>
</dbReference>
<proteinExistence type="inferred from homology"/>
<name>S4XKK4_SORCE</name>
<dbReference type="HOGENOM" id="CLU_000604_1_23_7"/>
<protein>
    <submittedName>
        <fullName evidence="7">Peptide ABC transporter substrate-binding protein</fullName>
    </submittedName>
</protein>
<dbReference type="NCBIfam" id="TIGR01727">
    <property type="entry name" value="oligo_HPY"/>
    <property type="match status" value="1"/>
</dbReference>
<evidence type="ECO:0000256" key="4">
    <source>
        <dbReference type="ARBA" id="ARBA00022840"/>
    </source>
</evidence>
<keyword evidence="4" id="KW-0067">ATP-binding</keyword>
<dbReference type="PANTHER" id="PTHR43776">
    <property type="entry name" value="TRANSPORT ATP-BINDING PROTEIN"/>
    <property type="match status" value="1"/>
</dbReference>
<dbReference type="KEGG" id="scu:SCE1572_49715"/>
<dbReference type="CDD" id="cd03257">
    <property type="entry name" value="ABC_NikE_OppD_transporters"/>
    <property type="match status" value="1"/>
</dbReference>
<dbReference type="InterPro" id="IPR013563">
    <property type="entry name" value="Oligopep_ABC_C"/>
</dbReference>
<dbReference type="EMBL" id="CP003969">
    <property type="protein sequence ID" value="AGP32976.1"/>
    <property type="molecule type" value="Genomic_DNA"/>
</dbReference>